<evidence type="ECO:0000313" key="3">
    <source>
        <dbReference type="EMBL" id="KAF9516570.1"/>
    </source>
</evidence>
<gene>
    <name evidence="3" type="ORF">BS47DRAFT_1483908</name>
</gene>
<proteinExistence type="predicted"/>
<feature type="compositionally biased region" description="Polar residues" evidence="1">
    <location>
        <begin position="283"/>
        <end position="305"/>
    </location>
</feature>
<feature type="compositionally biased region" description="Low complexity" evidence="1">
    <location>
        <begin position="361"/>
        <end position="373"/>
    </location>
</feature>
<feature type="compositionally biased region" description="Low complexity" evidence="1">
    <location>
        <begin position="594"/>
        <end position="608"/>
    </location>
</feature>
<evidence type="ECO:0000256" key="1">
    <source>
        <dbReference type="SAM" id="MobiDB-lite"/>
    </source>
</evidence>
<feature type="compositionally biased region" description="Polar residues" evidence="1">
    <location>
        <begin position="169"/>
        <end position="178"/>
    </location>
</feature>
<keyword evidence="2" id="KW-0472">Membrane</keyword>
<feature type="region of interest" description="Disordered" evidence="1">
    <location>
        <begin position="547"/>
        <end position="577"/>
    </location>
</feature>
<name>A0A9P6B423_9AGAM</name>
<feature type="region of interest" description="Disordered" evidence="1">
    <location>
        <begin position="328"/>
        <end position="382"/>
    </location>
</feature>
<keyword evidence="4" id="KW-1185">Reference proteome</keyword>
<feature type="region of interest" description="Disordered" evidence="1">
    <location>
        <begin position="594"/>
        <end position="714"/>
    </location>
</feature>
<feature type="transmembrane region" description="Helical" evidence="2">
    <location>
        <begin position="70"/>
        <end position="94"/>
    </location>
</feature>
<dbReference type="OrthoDB" id="2804493at2759"/>
<sequence length="714" mass="74890">MAVRAKDIRGINEEAGSDKRLARMLVAGRSLGYHLEKNRSPAVAGQTVQAGFEHPGDLLQPPMARAFSQYFNMFSVPHIASFTFMIMQAVGAFGRPSSPPQPDPVNPRSGGSTNSTAFIAAGVSVGVAAIVLTYFIYKRSRKGRTPIAATRAGGASQVILATAEANLSAATRSTAPANSSNTRREARRSRRTRRTPSQISTKSLPAYKEEPGDQELVLVRRAMDPQVEESEEIDRSTTDASHTSDNYSPYPPSSTQLDDSLLPTDGEGASGDMDAVSPHRPNRATSMSIGSVGYSSTDSHGSMGSDTGLLPGTTQAPEAGADEIIQTEVLEDDVRGEAPPYFEYQDPRADSEPASHANPLSDEPTPSTETSTSRNRLSMTMPRPLRALFSGSLRNRPANAPLTPSPLSPLPESMATRERSDSLSTVADRGSSRSLLLSRSRSPSHARLPSFGTALNRPLTNNSSHSSLVHNRTRSGGSLGLYDAVAGAESSTSINSIAISSPLAHTVTRTAISFPKAGPTPEQLKFLSSRESLGRFGVPFGVDAEAAARKARSNPPPAFPSEGEASSSASGPSNSSPPVIRVVPASWWQPLTSPASGSTSLSTTPLSGQLELSPVPKSDEEEERSSPTALPIVADTGSFTPPTSASHPQNEPPQQAAASSTVDPPPPPAPRRGTVSSSLSLTIPDDGNDPGDPGLAGPAVNVIPPTPLTAVETH</sequence>
<accession>A0A9P6B423</accession>
<comment type="caution">
    <text evidence="3">The sequence shown here is derived from an EMBL/GenBank/DDBJ whole genome shotgun (WGS) entry which is preliminary data.</text>
</comment>
<keyword evidence="2" id="KW-1133">Transmembrane helix</keyword>
<reference evidence="3" key="1">
    <citation type="journal article" date="2020" name="Nat. Commun.">
        <title>Large-scale genome sequencing of mycorrhizal fungi provides insights into the early evolution of symbiotic traits.</title>
        <authorList>
            <person name="Miyauchi S."/>
            <person name="Kiss E."/>
            <person name="Kuo A."/>
            <person name="Drula E."/>
            <person name="Kohler A."/>
            <person name="Sanchez-Garcia M."/>
            <person name="Morin E."/>
            <person name="Andreopoulos B."/>
            <person name="Barry K.W."/>
            <person name="Bonito G."/>
            <person name="Buee M."/>
            <person name="Carver A."/>
            <person name="Chen C."/>
            <person name="Cichocki N."/>
            <person name="Clum A."/>
            <person name="Culley D."/>
            <person name="Crous P.W."/>
            <person name="Fauchery L."/>
            <person name="Girlanda M."/>
            <person name="Hayes R.D."/>
            <person name="Keri Z."/>
            <person name="LaButti K."/>
            <person name="Lipzen A."/>
            <person name="Lombard V."/>
            <person name="Magnuson J."/>
            <person name="Maillard F."/>
            <person name="Murat C."/>
            <person name="Nolan M."/>
            <person name="Ohm R.A."/>
            <person name="Pangilinan J."/>
            <person name="Pereira M.F."/>
            <person name="Perotto S."/>
            <person name="Peter M."/>
            <person name="Pfister S."/>
            <person name="Riley R."/>
            <person name="Sitrit Y."/>
            <person name="Stielow J.B."/>
            <person name="Szollosi G."/>
            <person name="Zifcakova L."/>
            <person name="Stursova M."/>
            <person name="Spatafora J.W."/>
            <person name="Tedersoo L."/>
            <person name="Vaario L.M."/>
            <person name="Yamada A."/>
            <person name="Yan M."/>
            <person name="Wang P."/>
            <person name="Xu J."/>
            <person name="Bruns T."/>
            <person name="Baldrian P."/>
            <person name="Vilgalys R."/>
            <person name="Dunand C."/>
            <person name="Henrissat B."/>
            <person name="Grigoriev I.V."/>
            <person name="Hibbett D."/>
            <person name="Nagy L.G."/>
            <person name="Martin F.M."/>
        </authorList>
    </citation>
    <scope>NUCLEOTIDE SEQUENCE</scope>
    <source>
        <strain evidence="3">UP504</strain>
    </source>
</reference>
<feature type="compositionally biased region" description="Polar residues" evidence="1">
    <location>
        <begin position="637"/>
        <end position="662"/>
    </location>
</feature>
<feature type="transmembrane region" description="Helical" evidence="2">
    <location>
        <begin position="114"/>
        <end position="137"/>
    </location>
</feature>
<organism evidence="3 4">
    <name type="scientific">Hydnum rufescens UP504</name>
    <dbReference type="NCBI Taxonomy" id="1448309"/>
    <lineage>
        <taxon>Eukaryota</taxon>
        <taxon>Fungi</taxon>
        <taxon>Dikarya</taxon>
        <taxon>Basidiomycota</taxon>
        <taxon>Agaricomycotina</taxon>
        <taxon>Agaricomycetes</taxon>
        <taxon>Cantharellales</taxon>
        <taxon>Hydnaceae</taxon>
        <taxon>Hydnum</taxon>
    </lineage>
</organism>
<feature type="compositionally biased region" description="Basic residues" evidence="1">
    <location>
        <begin position="185"/>
        <end position="194"/>
    </location>
</feature>
<dbReference type="EMBL" id="MU128938">
    <property type="protein sequence ID" value="KAF9516570.1"/>
    <property type="molecule type" value="Genomic_DNA"/>
</dbReference>
<feature type="compositionally biased region" description="Polar residues" evidence="1">
    <location>
        <begin position="238"/>
        <end position="258"/>
    </location>
</feature>
<evidence type="ECO:0000313" key="4">
    <source>
        <dbReference type="Proteomes" id="UP000886523"/>
    </source>
</evidence>
<evidence type="ECO:0000256" key="2">
    <source>
        <dbReference type="SAM" id="Phobius"/>
    </source>
</evidence>
<feature type="compositionally biased region" description="Low complexity" evidence="1">
    <location>
        <begin position="560"/>
        <end position="577"/>
    </location>
</feature>
<dbReference type="Proteomes" id="UP000886523">
    <property type="component" value="Unassembled WGS sequence"/>
</dbReference>
<protein>
    <submittedName>
        <fullName evidence="3">Uncharacterized protein</fullName>
    </submittedName>
</protein>
<dbReference type="AlphaFoldDB" id="A0A9P6B423"/>
<feature type="compositionally biased region" description="Polar residues" evidence="1">
    <location>
        <begin position="458"/>
        <end position="471"/>
    </location>
</feature>
<keyword evidence="2" id="KW-0812">Transmembrane</keyword>
<feature type="region of interest" description="Disordered" evidence="1">
    <location>
        <begin position="394"/>
        <end position="471"/>
    </location>
</feature>
<feature type="compositionally biased region" description="Low complexity" evidence="1">
    <location>
        <begin position="432"/>
        <end position="450"/>
    </location>
</feature>
<feature type="region of interest" description="Disordered" evidence="1">
    <location>
        <begin position="169"/>
        <end position="316"/>
    </location>
</feature>